<evidence type="ECO:0000313" key="2">
    <source>
        <dbReference type="Proteomes" id="UP001454036"/>
    </source>
</evidence>
<protein>
    <submittedName>
        <fullName evidence="1">Uncharacterized protein</fullName>
    </submittedName>
</protein>
<dbReference type="EMBL" id="BAABME010020084">
    <property type="protein sequence ID" value="GAA0159306.1"/>
    <property type="molecule type" value="Genomic_DNA"/>
</dbReference>
<evidence type="ECO:0000313" key="1">
    <source>
        <dbReference type="EMBL" id="GAA0159306.1"/>
    </source>
</evidence>
<proteinExistence type="predicted"/>
<gene>
    <name evidence="1" type="ORF">LIER_38837</name>
</gene>
<dbReference type="AlphaFoldDB" id="A0AAV3Q8M1"/>
<accession>A0AAV3Q8M1</accession>
<name>A0AAV3Q8M1_LITER</name>
<reference evidence="1 2" key="1">
    <citation type="submission" date="2024-01" db="EMBL/GenBank/DDBJ databases">
        <title>The complete chloroplast genome sequence of Lithospermum erythrorhizon: insights into the phylogenetic relationship among Boraginaceae species and the maternal lineages of purple gromwells.</title>
        <authorList>
            <person name="Okada T."/>
            <person name="Watanabe K."/>
        </authorList>
    </citation>
    <scope>NUCLEOTIDE SEQUENCE [LARGE SCALE GENOMIC DNA]</scope>
</reference>
<dbReference type="Proteomes" id="UP001454036">
    <property type="component" value="Unassembled WGS sequence"/>
</dbReference>
<sequence>MHSLLYTNSVLPEYGSARTTSYKPLLVHQTNLPVDANAALLQDLLANQRNTFDEPSIRCQCSFILPSEFN</sequence>
<comment type="caution">
    <text evidence="1">The sequence shown here is derived from an EMBL/GenBank/DDBJ whole genome shotgun (WGS) entry which is preliminary data.</text>
</comment>
<organism evidence="1 2">
    <name type="scientific">Lithospermum erythrorhizon</name>
    <name type="common">Purple gromwell</name>
    <name type="synonym">Lithospermum officinale var. erythrorhizon</name>
    <dbReference type="NCBI Taxonomy" id="34254"/>
    <lineage>
        <taxon>Eukaryota</taxon>
        <taxon>Viridiplantae</taxon>
        <taxon>Streptophyta</taxon>
        <taxon>Embryophyta</taxon>
        <taxon>Tracheophyta</taxon>
        <taxon>Spermatophyta</taxon>
        <taxon>Magnoliopsida</taxon>
        <taxon>eudicotyledons</taxon>
        <taxon>Gunneridae</taxon>
        <taxon>Pentapetalae</taxon>
        <taxon>asterids</taxon>
        <taxon>lamiids</taxon>
        <taxon>Boraginales</taxon>
        <taxon>Boraginaceae</taxon>
        <taxon>Boraginoideae</taxon>
        <taxon>Lithospermeae</taxon>
        <taxon>Lithospermum</taxon>
    </lineage>
</organism>
<keyword evidence="2" id="KW-1185">Reference proteome</keyword>